<dbReference type="GO" id="GO:0005634">
    <property type="term" value="C:nucleus"/>
    <property type="evidence" value="ECO:0007669"/>
    <property type="project" value="UniProtKB-SubCell"/>
</dbReference>
<evidence type="ECO:0000313" key="8">
    <source>
        <dbReference type="EMBL" id="KAF7726088.1"/>
    </source>
</evidence>
<dbReference type="PANTHER" id="PTHR13230">
    <property type="entry name" value="GENERAL TRANSCRIPTION FACTOR IIIC, POLYPEPTIDE 5"/>
    <property type="match status" value="1"/>
</dbReference>
<keyword evidence="3" id="KW-0804">Transcription</keyword>
<dbReference type="InterPro" id="IPR041499">
    <property type="entry name" value="Tfc1/Sfc1_N"/>
</dbReference>
<feature type="region of interest" description="Disordered" evidence="5">
    <location>
        <begin position="350"/>
        <end position="381"/>
    </location>
</feature>
<feature type="compositionally biased region" description="Acidic residues" evidence="5">
    <location>
        <begin position="350"/>
        <end position="366"/>
    </location>
</feature>
<evidence type="ECO:0000256" key="3">
    <source>
        <dbReference type="ARBA" id="ARBA00023163"/>
    </source>
</evidence>
<keyword evidence="4" id="KW-0539">Nucleus</keyword>
<evidence type="ECO:0000256" key="5">
    <source>
        <dbReference type="SAM" id="MobiDB-lite"/>
    </source>
</evidence>
<evidence type="ECO:0000259" key="7">
    <source>
        <dbReference type="Pfam" id="PF17682"/>
    </source>
</evidence>
<dbReference type="InterPro" id="IPR042536">
    <property type="entry name" value="TFIIIC_tauA_Sfc1"/>
</dbReference>
<dbReference type="GO" id="GO:0001003">
    <property type="term" value="F:RNA polymerase III type 2 promoter sequence-specific DNA binding"/>
    <property type="evidence" value="ECO:0007669"/>
    <property type="project" value="TreeGrafter"/>
</dbReference>
<evidence type="ECO:0000256" key="1">
    <source>
        <dbReference type="ARBA" id="ARBA00004123"/>
    </source>
</evidence>
<dbReference type="OrthoDB" id="5598268at2759"/>
<keyword evidence="9" id="KW-1185">Reference proteome</keyword>
<gene>
    <name evidence="8" type="primary">TFC1</name>
    <name evidence="8" type="ORF">EC973_009062</name>
</gene>
<evidence type="ECO:0000259" key="6">
    <source>
        <dbReference type="Pfam" id="PF09734"/>
    </source>
</evidence>
<evidence type="ECO:0000256" key="2">
    <source>
        <dbReference type="ARBA" id="ARBA00023125"/>
    </source>
</evidence>
<comment type="caution">
    <text evidence="8">The sequence shown here is derived from an EMBL/GenBank/DDBJ whole genome shotgun (WGS) entry which is preliminary data.</text>
</comment>
<dbReference type="InterPro" id="IPR019136">
    <property type="entry name" value="TF_IIIC_su-5_HTH"/>
</dbReference>
<dbReference type="GO" id="GO:0006384">
    <property type="term" value="P:transcription initiation at RNA polymerase III promoter"/>
    <property type="evidence" value="ECO:0007669"/>
    <property type="project" value="InterPro"/>
</dbReference>
<dbReference type="Pfam" id="PF17682">
    <property type="entry name" value="Tau95_N"/>
    <property type="match status" value="1"/>
</dbReference>
<name>A0A8H7EPD4_9FUNG</name>
<protein>
    <submittedName>
        <fullName evidence="8">Tau 95 subunit of transcription factor TFIIIC</fullName>
    </submittedName>
</protein>
<dbReference type="GO" id="GO:0000127">
    <property type="term" value="C:transcription factor TFIIIC complex"/>
    <property type="evidence" value="ECO:0007669"/>
    <property type="project" value="InterPro"/>
</dbReference>
<dbReference type="InterPro" id="IPR040454">
    <property type="entry name" value="TF_IIIC_Tfc1/Sfc1"/>
</dbReference>
<dbReference type="Gene3D" id="3.30.200.160">
    <property type="entry name" value="TFIIIC, subcomplex tauA, subunit Sfc1, barrel domain"/>
    <property type="match status" value="1"/>
</dbReference>
<evidence type="ECO:0000256" key="4">
    <source>
        <dbReference type="ARBA" id="ARBA00023242"/>
    </source>
</evidence>
<organism evidence="8 9">
    <name type="scientific">Apophysomyces ossiformis</name>
    <dbReference type="NCBI Taxonomy" id="679940"/>
    <lineage>
        <taxon>Eukaryota</taxon>
        <taxon>Fungi</taxon>
        <taxon>Fungi incertae sedis</taxon>
        <taxon>Mucoromycota</taxon>
        <taxon>Mucoromycotina</taxon>
        <taxon>Mucoromycetes</taxon>
        <taxon>Mucorales</taxon>
        <taxon>Mucorineae</taxon>
        <taxon>Mucoraceae</taxon>
        <taxon>Apophysomyces</taxon>
    </lineage>
</organism>
<comment type="subcellular location">
    <subcellularLocation>
        <location evidence="1">Nucleus</location>
    </subcellularLocation>
</comment>
<dbReference type="PANTHER" id="PTHR13230:SF5">
    <property type="entry name" value="GENERAL TRANSCRIPTION FACTOR 3C POLYPEPTIDE 5"/>
    <property type="match status" value="1"/>
</dbReference>
<keyword evidence="2" id="KW-0238">DNA-binding</keyword>
<dbReference type="GO" id="GO:0001002">
    <property type="term" value="F:RNA polymerase III type 1 promoter sequence-specific DNA binding"/>
    <property type="evidence" value="ECO:0007669"/>
    <property type="project" value="TreeGrafter"/>
</dbReference>
<dbReference type="AlphaFoldDB" id="A0A8H7EPD4"/>
<proteinExistence type="predicted"/>
<reference evidence="8" key="1">
    <citation type="submission" date="2020-01" db="EMBL/GenBank/DDBJ databases">
        <title>Genome Sequencing of Three Apophysomyces-Like Fungal Strains Confirms a Novel Fungal Genus in the Mucoromycota with divergent Burkholderia-like Endosymbiotic Bacteria.</title>
        <authorList>
            <person name="Stajich J.E."/>
            <person name="Macias A.M."/>
            <person name="Carter-House D."/>
            <person name="Lovett B."/>
            <person name="Kasson L.R."/>
            <person name="Berry K."/>
            <person name="Grigoriev I."/>
            <person name="Chang Y."/>
            <person name="Spatafora J."/>
            <person name="Kasson M.T."/>
        </authorList>
    </citation>
    <scope>NUCLEOTIDE SEQUENCE</scope>
    <source>
        <strain evidence="8">NRRL A-21654</strain>
    </source>
</reference>
<evidence type="ECO:0000313" key="9">
    <source>
        <dbReference type="Proteomes" id="UP000605846"/>
    </source>
</evidence>
<feature type="domain" description="Transcription factor IIIC subunit 5 HTH" evidence="6">
    <location>
        <begin position="174"/>
        <end position="264"/>
    </location>
</feature>
<sequence>MELDYELASTIPISDKKFICVEYPGYVKNVDRALNTFGGEKALATAITNQKAVELRFRSKDPFSHPINGDIVPTANLLVKVTRRVKKGRPEEEAVYKTEIVGTIPKTCRFRGEDMILFSVNFNFYKGLADFQYLVPKTDAIGQLKNAMTNGDVDTIIKYKIADDDDDFKNLRNVPPPVFSTIETPMKYNYAQNAPVVRVRVRQPDGSYTVKLVNRSTTNSVSFTMANYEDENILFTMKLCMQSIPTKSKKPLKNLEGTALNVEKKIAKDLDAPFDFDIEEGLADAIEKEKTEETADEGLEELDLNHYWETGVDESGPSAKESNHKQNFTAMVDDYMKRLQEENLEDLAEYEVFGDEQADEEQEEGQAVDSQTDNENIGDED</sequence>
<dbReference type="EMBL" id="JABAYA010000084">
    <property type="protein sequence ID" value="KAF7726088.1"/>
    <property type="molecule type" value="Genomic_DNA"/>
</dbReference>
<dbReference type="Pfam" id="PF09734">
    <property type="entry name" value="Tau95"/>
    <property type="match status" value="1"/>
</dbReference>
<accession>A0A8H7EPD4</accession>
<dbReference type="Proteomes" id="UP000605846">
    <property type="component" value="Unassembled WGS sequence"/>
</dbReference>
<feature type="domain" description="Transcription factor IIIC subunit Tfc1/Sfc1 triple barrel" evidence="7">
    <location>
        <begin position="19"/>
        <end position="112"/>
    </location>
</feature>